<dbReference type="EMBL" id="QRVZ01000004">
    <property type="protein sequence ID" value="RGS85498.1"/>
    <property type="molecule type" value="Genomic_DNA"/>
</dbReference>
<dbReference type="Gene3D" id="3.20.20.70">
    <property type="entry name" value="Aldolase class I"/>
    <property type="match status" value="1"/>
</dbReference>
<name>A0A395W1H0_BACOV</name>
<reference evidence="2 3" key="1">
    <citation type="submission" date="2018-08" db="EMBL/GenBank/DDBJ databases">
        <title>A genome reference for cultivated species of the human gut microbiota.</title>
        <authorList>
            <person name="Zou Y."/>
            <person name="Xue W."/>
            <person name="Luo G."/>
        </authorList>
    </citation>
    <scope>NUCLEOTIDE SEQUENCE [LARGE SCALE GENOMIC DNA]</scope>
    <source>
        <strain evidence="2 3">AF20-9LB</strain>
    </source>
</reference>
<dbReference type="SUPFAM" id="SSF49899">
    <property type="entry name" value="Concanavalin A-like lectins/glucanases"/>
    <property type="match status" value="1"/>
</dbReference>
<dbReference type="InterPro" id="IPR013320">
    <property type="entry name" value="ConA-like_dom_sf"/>
</dbReference>
<keyword evidence="1" id="KW-0732">Signal</keyword>
<dbReference type="InterPro" id="IPR014755">
    <property type="entry name" value="Cu-Rt/internalin_Ig-like"/>
</dbReference>
<dbReference type="PROSITE" id="PS51257">
    <property type="entry name" value="PROKAR_LIPOPROTEIN"/>
    <property type="match status" value="1"/>
</dbReference>
<gene>
    <name evidence="2" type="ORF">DWX70_06720</name>
</gene>
<dbReference type="RefSeq" id="WP_118418457.1">
    <property type="nucleotide sequence ID" value="NZ_JADMVQ010000004.1"/>
</dbReference>
<comment type="caution">
    <text evidence="2">The sequence shown here is derived from an EMBL/GenBank/DDBJ whole genome shotgun (WGS) entry which is preliminary data.</text>
</comment>
<dbReference type="GO" id="GO:0004553">
    <property type="term" value="F:hydrolase activity, hydrolyzing O-glycosyl compounds"/>
    <property type="evidence" value="ECO:0007669"/>
    <property type="project" value="UniProtKB-ARBA"/>
</dbReference>
<dbReference type="Gene3D" id="2.60.40.1220">
    <property type="match status" value="1"/>
</dbReference>
<evidence type="ECO:0000313" key="3">
    <source>
        <dbReference type="Proteomes" id="UP000266492"/>
    </source>
</evidence>
<dbReference type="InterPro" id="IPR013785">
    <property type="entry name" value="Aldolase_TIM"/>
</dbReference>
<evidence type="ECO:0000313" key="2">
    <source>
        <dbReference type="EMBL" id="RGS85498.1"/>
    </source>
</evidence>
<dbReference type="GO" id="GO:0005975">
    <property type="term" value="P:carbohydrate metabolic process"/>
    <property type="evidence" value="ECO:0007669"/>
    <property type="project" value="UniProtKB-ARBA"/>
</dbReference>
<protein>
    <submittedName>
        <fullName evidence="2">Alpha-N-acetylgalactosaminidase</fullName>
    </submittedName>
</protein>
<accession>A0A395W1H0</accession>
<sequence>MIKRIYLLLMLFGGCLFSMRAAVKEEIYVNHIADTVEIGNEFLARKFLVKNDKVRTCMIENKRMGKEVSRIIPETISEDFIIRTLSADSVVADIHSSDLFLQRVQVTDEGKNGKKLVFHYKGFRHQEVDWQVDMVLTLEEGKHYMRKYLEITVPDSQRHLARLDYIDFEPMSLPEGYTVWTHPVMEQGVGGVSGYYISLGQPVYIQGMFFGLEFPASETEIEGDRKVRIRYYSGKSFEMLASEGRLADSGTFTTWKEVTGATRSTDMNVIQTDFFSYIHDISVPVDFRIQYNSWYDFMLDINENNILDSFREVERGLTQNGVRPIDSYVVDDGWNAYGPWQEENKAKFWSFNSKFPNELSTPSDLSHRLSSNFGLWLGPRGGYNYYIKFARFLEENGNGKLNRNSSDICTNHKVYCEKLKTFFLDCQQRFDVNYWKLDGFLVRPPQPDPQGNYISGGYQGMYYVTEHWERWIDIFQAMRDQRGAKRNDLWINLTCYVNPSPWFLQWGNSVWMQNSQDIGRLNVKRPSQLDQLLSYRDDRYFDFVKTRAFQFPLAHLYNHDPIYGNTANLAEKMDDDEFRTYLMMVATRGSAFWELYYSYNMMNEGQKWVINADVLHWINDNYETLKHAKLIGQTPAKGTPYGYSAWSEQEGIISVRNPSDEVKEFTFPLDRTIGMPEGLKGLHRTYVWAYRTDEQKAEDTENHLFDYGGQISLSLQPGEVRIWKFSTVPDKEAPALRIVKTTSPTSLTVELNEPVILKDGIFSVSGNEVTATSLSADRRVVTLTLAREMREDDKYRLNISGVTDDAGNTEALRTAFFYFENQEIPVLTGVSGSGDFNLSFCLKTDKNAVSLLRQGKDILVDLDAEGRLVFVVKGLKVVSGQAVDDDKERIVSLCREKNGMLKIYLNGELEQSVYDVAIVNPNIKATPVIVNASLENTLGQLKIMNRALDYKENKNMVLK</sequence>
<proteinExistence type="predicted"/>
<dbReference type="Proteomes" id="UP000266492">
    <property type="component" value="Unassembled WGS sequence"/>
</dbReference>
<dbReference type="SUPFAM" id="SSF51445">
    <property type="entry name" value="(Trans)glycosidases"/>
    <property type="match status" value="1"/>
</dbReference>
<dbReference type="AlphaFoldDB" id="A0A395W1H0"/>
<dbReference type="InterPro" id="IPR017853">
    <property type="entry name" value="GH"/>
</dbReference>
<evidence type="ECO:0000256" key="1">
    <source>
        <dbReference type="ARBA" id="ARBA00022729"/>
    </source>
</evidence>
<organism evidence="2 3">
    <name type="scientific">Bacteroides ovatus</name>
    <dbReference type="NCBI Taxonomy" id="28116"/>
    <lineage>
        <taxon>Bacteria</taxon>
        <taxon>Pseudomonadati</taxon>
        <taxon>Bacteroidota</taxon>
        <taxon>Bacteroidia</taxon>
        <taxon>Bacteroidales</taxon>
        <taxon>Bacteroidaceae</taxon>
        <taxon>Bacteroides</taxon>
    </lineage>
</organism>